<protein>
    <submittedName>
        <fullName evidence="1">Uncharacterized protein</fullName>
    </submittedName>
</protein>
<evidence type="ECO:0000313" key="1">
    <source>
        <dbReference type="EMBL" id="KAG1330566.1"/>
    </source>
</evidence>
<dbReference type="Proteomes" id="UP000797356">
    <property type="component" value="Chromosome 2"/>
</dbReference>
<sequence>MMEVRIARWLSSRGENLRAFGGCDSPSPSVPPPHSGIFGLLLAIGDEDLGDEGSDCSDERQ</sequence>
<evidence type="ECO:0000313" key="2">
    <source>
        <dbReference type="Proteomes" id="UP000797356"/>
    </source>
</evidence>
<accession>A0A8K0HYE2</accession>
<name>A0A8K0HYE2_COCNU</name>
<proteinExistence type="predicted"/>
<reference evidence="1" key="2">
    <citation type="submission" date="2019-07" db="EMBL/GenBank/DDBJ databases">
        <authorList>
            <person name="Yang Y."/>
            <person name="Bocs S."/>
            <person name="Baudouin L."/>
        </authorList>
    </citation>
    <scope>NUCLEOTIDE SEQUENCE</scope>
    <source>
        <tissue evidence="1">Spear leaf of Hainan Tall coconut</tissue>
    </source>
</reference>
<dbReference type="EMBL" id="CM017873">
    <property type="protein sequence ID" value="KAG1330566.1"/>
    <property type="molecule type" value="Genomic_DNA"/>
</dbReference>
<gene>
    <name evidence="1" type="ORF">COCNU_02G005340</name>
</gene>
<comment type="caution">
    <text evidence="1">The sequence shown here is derived from an EMBL/GenBank/DDBJ whole genome shotgun (WGS) entry which is preliminary data.</text>
</comment>
<dbReference type="AlphaFoldDB" id="A0A8K0HYE2"/>
<reference evidence="1" key="1">
    <citation type="journal article" date="2017" name="Gigascience">
        <title>The genome draft of coconut (Cocos nucifera).</title>
        <authorList>
            <person name="Xiao Y."/>
            <person name="Xu P."/>
            <person name="Fan H."/>
            <person name="Baudouin L."/>
            <person name="Xia W."/>
            <person name="Bocs S."/>
            <person name="Xu J."/>
            <person name="Li Q."/>
            <person name="Guo A."/>
            <person name="Zhou L."/>
            <person name="Li J."/>
            <person name="Wu Y."/>
            <person name="Ma Z."/>
            <person name="Armero A."/>
            <person name="Issali A.E."/>
            <person name="Liu N."/>
            <person name="Peng M."/>
            <person name="Yang Y."/>
        </authorList>
    </citation>
    <scope>NUCLEOTIDE SEQUENCE</scope>
    <source>
        <tissue evidence="1">Spear leaf of Hainan Tall coconut</tissue>
    </source>
</reference>
<organism evidence="1 2">
    <name type="scientific">Cocos nucifera</name>
    <name type="common">Coconut palm</name>
    <dbReference type="NCBI Taxonomy" id="13894"/>
    <lineage>
        <taxon>Eukaryota</taxon>
        <taxon>Viridiplantae</taxon>
        <taxon>Streptophyta</taxon>
        <taxon>Embryophyta</taxon>
        <taxon>Tracheophyta</taxon>
        <taxon>Spermatophyta</taxon>
        <taxon>Magnoliopsida</taxon>
        <taxon>Liliopsida</taxon>
        <taxon>Arecaceae</taxon>
        <taxon>Arecoideae</taxon>
        <taxon>Cocoseae</taxon>
        <taxon>Attaleinae</taxon>
        <taxon>Cocos</taxon>
    </lineage>
</organism>
<keyword evidence="2" id="KW-1185">Reference proteome</keyword>